<dbReference type="PANTHER" id="PTHR37031">
    <property type="entry name" value="METALLOPHOSPHATASE BINDING DOMAIN PROTEIN"/>
    <property type="match status" value="1"/>
</dbReference>
<dbReference type="PATRIC" id="fig|80852.17.peg.3632"/>
<protein>
    <recommendedName>
        <fullName evidence="3">PhoD-like phosphatase metallophosphatase domain-containing protein</fullName>
    </recommendedName>
</protein>
<dbReference type="KEGG" id="awd:AWOD_II_0845"/>
<dbReference type="CDD" id="cd07389">
    <property type="entry name" value="MPP_PhoD"/>
    <property type="match status" value="1"/>
</dbReference>
<accession>A0A090I6Z5</accession>
<dbReference type="AlphaFoldDB" id="A0A090I6Z5"/>
<dbReference type="OrthoDB" id="9795624at2"/>
<gene>
    <name evidence="1" type="ORF">AWOD_II_0845</name>
</gene>
<organism evidence="1 2">
    <name type="scientific">Aliivibrio wodanis</name>
    <dbReference type="NCBI Taxonomy" id="80852"/>
    <lineage>
        <taxon>Bacteria</taxon>
        <taxon>Pseudomonadati</taxon>
        <taxon>Pseudomonadota</taxon>
        <taxon>Gammaproteobacteria</taxon>
        <taxon>Vibrionales</taxon>
        <taxon>Vibrionaceae</taxon>
        <taxon>Aliivibrio</taxon>
    </lineage>
</organism>
<dbReference type="HOGENOM" id="CLU_020671_1_0_6"/>
<dbReference type="Proteomes" id="UP000032427">
    <property type="component" value="Chromosome 2"/>
</dbReference>
<proteinExistence type="predicted"/>
<sequence length="626" mass="71791">MSKSLPLILAGPIIRKSSTTEVNLWLTTSERLEGRTLIQWADNALEFMITEQQCIQIGHHTWVYLLRCQADFPVNQDLEYDIMTQYGVLSALLPNALYPNESLFSFIIKDKADYVLHGSCRNPHYPSKDSLVIANQQLKTQSLEDRASLLMMSGDQIYADDVAGPMLMAIQQIIPQLGLFEESLPDTEIPTSSALYTHQHNLYLRDKILPHYIDNTNFLSRWNVYKSRPIFSSSEHENHLMTCAEFFVMYLLVWSPTLWDCVTLPDSLPDPDKKIDTKWQACWKTEKAVIEQFVQGLNDVQQLFAHIPTYMIFDDHDITDDWNLTIGWENAVNGHPLAAQVIGNGLMGYFLCQGWGNNPEQFDNDFLDNFRQLFSHYTHEKHTQLIRDLTRFEQWHYSIHTTPKVVVLDTRTRRWRSESNTNKPSGLMDWEAMLDFQHELIGQEAIIIVSAAPIFGVKFIEALQKTMTLLGQPLVIDAENWMAHPGSANTLLSILTHPKTPQNFVILSGDVHYSFAYDIKLRHSKSSPDIYQITCSGFKNEFPNALLRCCDFMDRVLYSPHSPLNWFTKRKNLLVTKRDPSVANNDKLINKSSIGELRLDEKGKPEQISILTAEGQSISFLPKSSD</sequence>
<dbReference type="GeneID" id="28543097"/>
<dbReference type="EMBL" id="LN554847">
    <property type="protein sequence ID" value="CED57470.1"/>
    <property type="molecule type" value="Genomic_DNA"/>
</dbReference>
<dbReference type="PANTHER" id="PTHR37031:SF2">
    <property type="entry name" value="PHOD-LIKE PHOSPHATASE METALLOPHOSPHATASE DOMAIN-CONTAINING PROTEIN"/>
    <property type="match status" value="1"/>
</dbReference>
<keyword evidence="2" id="KW-1185">Reference proteome</keyword>
<dbReference type="InterPro" id="IPR029052">
    <property type="entry name" value="Metallo-depent_PP-like"/>
</dbReference>
<evidence type="ECO:0000313" key="2">
    <source>
        <dbReference type="Proteomes" id="UP000032427"/>
    </source>
</evidence>
<evidence type="ECO:0008006" key="3">
    <source>
        <dbReference type="Google" id="ProtNLM"/>
    </source>
</evidence>
<dbReference type="InterPro" id="IPR038607">
    <property type="entry name" value="PhoD-like_sf"/>
</dbReference>
<name>A0A090I6Z5_9GAMM</name>
<dbReference type="STRING" id="80852.AWOD_II_0845"/>
<dbReference type="SUPFAM" id="SSF56300">
    <property type="entry name" value="Metallo-dependent phosphatases"/>
    <property type="match status" value="1"/>
</dbReference>
<dbReference type="InterPro" id="IPR018946">
    <property type="entry name" value="PhoD-like_MPP"/>
</dbReference>
<dbReference type="Gene3D" id="3.60.21.70">
    <property type="entry name" value="PhoD-like phosphatase"/>
    <property type="match status" value="1"/>
</dbReference>
<evidence type="ECO:0000313" key="1">
    <source>
        <dbReference type="EMBL" id="CED57470.1"/>
    </source>
</evidence>
<reference evidence="2" key="1">
    <citation type="submission" date="2014-09" db="EMBL/GenBank/DDBJ databases">
        <authorList>
            <person name="Hjerde E."/>
        </authorList>
    </citation>
    <scope>NUCLEOTIDE SEQUENCE [LARGE SCALE GENOMIC DNA]</scope>
    <source>
        <strain evidence="2">06/09/139</strain>
    </source>
</reference>